<dbReference type="GO" id="GO:0001227">
    <property type="term" value="F:DNA-binding transcription repressor activity, RNA polymerase II-specific"/>
    <property type="evidence" value="ECO:0007669"/>
    <property type="project" value="TreeGrafter"/>
</dbReference>
<dbReference type="PROSITE" id="PS00028">
    <property type="entry name" value="ZINC_FINGER_C2H2_1"/>
    <property type="match status" value="11"/>
</dbReference>
<dbReference type="PANTHER" id="PTHR24399:SF23">
    <property type="entry name" value="C2H2-TYPE DOMAIN-CONTAINING PROTEIN"/>
    <property type="match status" value="1"/>
</dbReference>
<sequence length="827" mass="94481">MGELNIKKQLCCLICDCDVDVMQSYSIFYTFITNSGILLANSLEKNLSLKDLGTLPLRSNLVCFKCFEFFEELTNCESKIIKLKYDLWTVYKETCEKHGERAETHIQDVIVKGACDPAVDEIKKEGNNSEEHITVEADPTIMRNSSKWRKKPESCKQCGKFFKKLSELQSHMAAHEDTTTETSGNDCFTSSTRKKFHSCNICNKKFRRPCEVKEHMVSHKSGSPFICKYCGKKLKSKTGAIYHVLKTHRIDVGNNKKLDEHFHFDIIKSKELENGLSTSLEQNDESDEEKLKTNVGVDILSSSEDELPLARRRKEFISEKMNKESTNDKSQNSKKKTKTNQTQDLQFNDVFVSNCSDEDSKKVLSANNDSSYILKKKENLETEFKHYHSLNSNTANELKTETENCLERSEVPDRVDNKICNEKTKGRTKKYSVNNVVKIKRQKDTSFFPPPMKEPKFKCDICGKMWKTRGELNAHKITHSDARPYICEICGQAYKHKPALDVHVGMHRGIYHHQCPYCQKAFTQKGALQRHLPIHTGDLPYQCELCGKRFVHRTSFSIHTMAHTGIRNIRCKICNLGVLSKSHLRRHMRIHTGEKPYDCQTCGKAFAESMHGLAHTGIRNVKCQICGMGLLSKSHLRRHTRVHTGEKPFPCTVCGKAFAERYNLVAHQRIHDPNLVGPARQQKKKLQSCRLCNATFDRRHKLEDHMVSIHNKVVEDTTRTPIFASGDGYSAARMVPERFDNRKPTENETENEKVNVVISANTNDLSVRNIQSLQNSHIRNLELLRNLENTRNVDLIRMANGIGGVDETLRIAGTTTGVPWTYINPGS</sequence>
<evidence type="ECO:0000256" key="11">
    <source>
        <dbReference type="SAM" id="MobiDB-lite"/>
    </source>
</evidence>
<evidence type="ECO:0000313" key="13">
    <source>
        <dbReference type="EMBL" id="KAK6644523.1"/>
    </source>
</evidence>
<gene>
    <name evidence="13" type="ORF">RUM43_000790</name>
</gene>
<feature type="domain" description="C2H2-type" evidence="12">
    <location>
        <begin position="513"/>
        <end position="540"/>
    </location>
</feature>
<evidence type="ECO:0000256" key="2">
    <source>
        <dbReference type="ARBA" id="ARBA00022723"/>
    </source>
</evidence>
<dbReference type="InterPro" id="IPR036236">
    <property type="entry name" value="Znf_C2H2_sf"/>
</dbReference>
<keyword evidence="9" id="KW-0539">Nucleus</keyword>
<feature type="domain" description="C2H2-type" evidence="12">
    <location>
        <begin position="621"/>
        <end position="648"/>
    </location>
</feature>
<evidence type="ECO:0000256" key="10">
    <source>
        <dbReference type="PROSITE-ProRule" id="PRU00042"/>
    </source>
</evidence>
<keyword evidence="4 10" id="KW-0863">Zinc-finger</keyword>
<feature type="compositionally biased region" description="Basic and acidic residues" evidence="11">
    <location>
        <begin position="316"/>
        <end position="327"/>
    </location>
</feature>
<dbReference type="SMART" id="SM00355">
    <property type="entry name" value="ZnF_C2H2"/>
    <property type="match status" value="11"/>
</dbReference>
<keyword evidence="8" id="KW-0804">Transcription</keyword>
<evidence type="ECO:0000256" key="7">
    <source>
        <dbReference type="ARBA" id="ARBA00023125"/>
    </source>
</evidence>
<evidence type="ECO:0000313" key="14">
    <source>
        <dbReference type="Proteomes" id="UP001372834"/>
    </source>
</evidence>
<dbReference type="FunFam" id="3.30.160.60:FF:001818">
    <property type="entry name" value="GDNF-inducible zinc finger protein 1 isoform X1"/>
    <property type="match status" value="1"/>
</dbReference>
<evidence type="ECO:0000256" key="9">
    <source>
        <dbReference type="ARBA" id="ARBA00023242"/>
    </source>
</evidence>
<comment type="caution">
    <text evidence="13">The sequence shown here is derived from an EMBL/GenBank/DDBJ whole genome shotgun (WGS) entry which is preliminary data.</text>
</comment>
<evidence type="ECO:0000256" key="3">
    <source>
        <dbReference type="ARBA" id="ARBA00022737"/>
    </source>
</evidence>
<dbReference type="SUPFAM" id="SSF57667">
    <property type="entry name" value="beta-beta-alpha zinc fingers"/>
    <property type="match status" value="6"/>
</dbReference>
<dbReference type="PANTHER" id="PTHR24399">
    <property type="entry name" value="ZINC FINGER AND BTB DOMAIN-CONTAINING"/>
    <property type="match status" value="1"/>
</dbReference>
<name>A0AAN8SCW9_POLSC</name>
<protein>
    <recommendedName>
        <fullName evidence="12">C2H2-type domain-containing protein</fullName>
    </recommendedName>
</protein>
<dbReference type="EMBL" id="JAWJWE010000001">
    <property type="protein sequence ID" value="KAK6644523.1"/>
    <property type="molecule type" value="Genomic_DNA"/>
</dbReference>
<evidence type="ECO:0000256" key="8">
    <source>
        <dbReference type="ARBA" id="ARBA00023163"/>
    </source>
</evidence>
<keyword evidence="7" id="KW-0238">DNA-binding</keyword>
<dbReference type="FunFam" id="3.30.160.60:FF:000325">
    <property type="entry name" value="ZFP90 zinc finger protein"/>
    <property type="match status" value="1"/>
</dbReference>
<feature type="domain" description="C2H2-type" evidence="12">
    <location>
        <begin position="457"/>
        <end position="484"/>
    </location>
</feature>
<dbReference type="Proteomes" id="UP001372834">
    <property type="component" value="Unassembled WGS sequence"/>
</dbReference>
<dbReference type="Pfam" id="PF00096">
    <property type="entry name" value="zf-C2H2"/>
    <property type="match status" value="5"/>
</dbReference>
<accession>A0AAN8SCW9</accession>
<dbReference type="Pfam" id="PF13465">
    <property type="entry name" value="zf-H2C2_2"/>
    <property type="match status" value="1"/>
</dbReference>
<feature type="domain" description="C2H2-type" evidence="12">
    <location>
        <begin position="541"/>
        <end position="568"/>
    </location>
</feature>
<feature type="region of interest" description="Disordered" evidence="11">
    <location>
        <begin position="316"/>
        <end position="342"/>
    </location>
</feature>
<dbReference type="FunFam" id="3.30.160.60:FF:000100">
    <property type="entry name" value="Zinc finger 45-like"/>
    <property type="match status" value="1"/>
</dbReference>
<dbReference type="AlphaFoldDB" id="A0AAN8SCW9"/>
<comment type="subcellular location">
    <subcellularLocation>
        <location evidence="1">Nucleus</location>
    </subcellularLocation>
</comment>
<evidence type="ECO:0000256" key="6">
    <source>
        <dbReference type="ARBA" id="ARBA00023015"/>
    </source>
</evidence>
<keyword evidence="6" id="KW-0805">Transcription regulation</keyword>
<dbReference type="PROSITE" id="PS50157">
    <property type="entry name" value="ZINC_FINGER_C2H2_2"/>
    <property type="match status" value="9"/>
</dbReference>
<evidence type="ECO:0000259" key="12">
    <source>
        <dbReference type="PROSITE" id="PS50157"/>
    </source>
</evidence>
<feature type="domain" description="C2H2-type" evidence="12">
    <location>
        <begin position="153"/>
        <end position="180"/>
    </location>
</feature>
<organism evidence="13 14">
    <name type="scientific">Polyplax serrata</name>
    <name type="common">Common mouse louse</name>
    <dbReference type="NCBI Taxonomy" id="468196"/>
    <lineage>
        <taxon>Eukaryota</taxon>
        <taxon>Metazoa</taxon>
        <taxon>Ecdysozoa</taxon>
        <taxon>Arthropoda</taxon>
        <taxon>Hexapoda</taxon>
        <taxon>Insecta</taxon>
        <taxon>Pterygota</taxon>
        <taxon>Neoptera</taxon>
        <taxon>Paraneoptera</taxon>
        <taxon>Psocodea</taxon>
        <taxon>Troctomorpha</taxon>
        <taxon>Phthiraptera</taxon>
        <taxon>Anoplura</taxon>
        <taxon>Polyplacidae</taxon>
        <taxon>Polyplax</taxon>
    </lineage>
</organism>
<dbReference type="GO" id="GO:0005654">
    <property type="term" value="C:nucleoplasm"/>
    <property type="evidence" value="ECO:0007669"/>
    <property type="project" value="TreeGrafter"/>
</dbReference>
<dbReference type="GO" id="GO:0000978">
    <property type="term" value="F:RNA polymerase II cis-regulatory region sequence-specific DNA binding"/>
    <property type="evidence" value="ECO:0007669"/>
    <property type="project" value="TreeGrafter"/>
</dbReference>
<evidence type="ECO:0000256" key="5">
    <source>
        <dbReference type="ARBA" id="ARBA00022833"/>
    </source>
</evidence>
<keyword evidence="3" id="KW-0677">Repeat</keyword>
<feature type="domain" description="C2H2-type" evidence="12">
    <location>
        <begin position="649"/>
        <end position="671"/>
    </location>
</feature>
<reference evidence="13 14" key="1">
    <citation type="submission" date="2023-10" db="EMBL/GenBank/DDBJ databases">
        <title>Genomes of two closely related lineages of the louse Polyplax serrata with different host specificities.</title>
        <authorList>
            <person name="Martinu J."/>
            <person name="Tarabai H."/>
            <person name="Stefka J."/>
            <person name="Hypsa V."/>
        </authorList>
    </citation>
    <scope>NUCLEOTIDE SEQUENCE [LARGE SCALE GENOMIC DNA]</scope>
    <source>
        <strain evidence="13">HR10_N</strain>
    </source>
</reference>
<evidence type="ECO:0000256" key="1">
    <source>
        <dbReference type="ARBA" id="ARBA00004123"/>
    </source>
</evidence>
<keyword evidence="5" id="KW-0862">Zinc</keyword>
<proteinExistence type="predicted"/>
<feature type="domain" description="C2H2-type" evidence="12">
    <location>
        <begin position="569"/>
        <end position="596"/>
    </location>
</feature>
<keyword evidence="2" id="KW-0479">Metal-binding</keyword>
<dbReference type="FunFam" id="3.30.160.60:FF:000638">
    <property type="entry name" value="Zinc finger protein 184"/>
    <property type="match status" value="1"/>
</dbReference>
<evidence type="ECO:0000256" key="4">
    <source>
        <dbReference type="ARBA" id="ARBA00022771"/>
    </source>
</evidence>
<dbReference type="GO" id="GO:0008270">
    <property type="term" value="F:zinc ion binding"/>
    <property type="evidence" value="ECO:0007669"/>
    <property type="project" value="UniProtKB-KW"/>
</dbReference>
<dbReference type="InterPro" id="IPR013087">
    <property type="entry name" value="Znf_C2H2_type"/>
</dbReference>
<feature type="domain" description="C2H2-type" evidence="12">
    <location>
        <begin position="485"/>
        <end position="509"/>
    </location>
</feature>
<feature type="domain" description="C2H2-type" evidence="12">
    <location>
        <begin position="197"/>
        <end position="224"/>
    </location>
</feature>
<dbReference type="Gene3D" id="3.30.160.60">
    <property type="entry name" value="Classic Zinc Finger"/>
    <property type="match status" value="10"/>
</dbReference>